<protein>
    <recommendedName>
        <fullName evidence="9">GTPase Obg</fullName>
        <ecNumber evidence="9">3.6.5.-</ecNumber>
    </recommendedName>
    <alternativeName>
        <fullName evidence="9">GTP-binding protein Obg</fullName>
    </alternativeName>
</protein>
<organism evidence="13 14">
    <name type="scientific">Companilactobacillus kimchiensis</name>
    <dbReference type="NCBI Taxonomy" id="993692"/>
    <lineage>
        <taxon>Bacteria</taxon>
        <taxon>Bacillati</taxon>
        <taxon>Bacillota</taxon>
        <taxon>Bacilli</taxon>
        <taxon>Lactobacillales</taxon>
        <taxon>Lactobacillaceae</taxon>
        <taxon>Companilactobacillus</taxon>
    </lineage>
</organism>
<keyword evidence="7 9" id="KW-0460">Magnesium</keyword>
<dbReference type="InterPro" id="IPR036346">
    <property type="entry name" value="GTP-bd_prot_GTP1/OBG_C_sf"/>
</dbReference>
<dbReference type="Proteomes" id="UP000051006">
    <property type="component" value="Unassembled WGS sequence"/>
</dbReference>
<evidence type="ECO:0000313" key="14">
    <source>
        <dbReference type="Proteomes" id="UP000051006"/>
    </source>
</evidence>
<evidence type="ECO:0000256" key="9">
    <source>
        <dbReference type="HAMAP-Rule" id="MF_01454"/>
    </source>
</evidence>
<feature type="domain" description="OCT" evidence="11">
    <location>
        <begin position="374"/>
        <end position="453"/>
    </location>
</feature>
<feature type="domain" description="Obg" evidence="12">
    <location>
        <begin position="27"/>
        <end position="185"/>
    </location>
</feature>
<dbReference type="PROSITE" id="PS51883">
    <property type="entry name" value="OBG"/>
    <property type="match status" value="1"/>
</dbReference>
<dbReference type="CDD" id="cd01898">
    <property type="entry name" value="Obg"/>
    <property type="match status" value="1"/>
</dbReference>
<dbReference type="FunFam" id="2.70.210.12:FF:000001">
    <property type="entry name" value="GTPase Obg"/>
    <property type="match status" value="1"/>
</dbReference>
<dbReference type="GO" id="GO:0003924">
    <property type="term" value="F:GTPase activity"/>
    <property type="evidence" value="ECO:0007669"/>
    <property type="project" value="UniProtKB-UniRule"/>
</dbReference>
<keyword evidence="6 9" id="KW-0378">Hydrolase</keyword>
<dbReference type="Pfam" id="PF01926">
    <property type="entry name" value="MMR_HSR1"/>
    <property type="match status" value="1"/>
</dbReference>
<dbReference type="PATRIC" id="fig|993692.3.peg.1805"/>
<dbReference type="Gene3D" id="2.70.210.12">
    <property type="entry name" value="GTP1/OBG domain"/>
    <property type="match status" value="1"/>
</dbReference>
<dbReference type="AlphaFoldDB" id="A0A0R2L454"/>
<evidence type="ECO:0000256" key="7">
    <source>
        <dbReference type="ARBA" id="ARBA00022842"/>
    </source>
</evidence>
<dbReference type="PROSITE" id="PS51881">
    <property type="entry name" value="OCT"/>
    <property type="match status" value="1"/>
</dbReference>
<dbReference type="InterPro" id="IPR045086">
    <property type="entry name" value="OBG_GTPase"/>
</dbReference>
<evidence type="ECO:0000256" key="8">
    <source>
        <dbReference type="ARBA" id="ARBA00023134"/>
    </source>
</evidence>
<keyword evidence="4 9" id="KW-0479">Metal-binding</keyword>
<evidence type="ECO:0000259" key="11">
    <source>
        <dbReference type="PROSITE" id="PS51881"/>
    </source>
</evidence>
<evidence type="ECO:0000313" key="13">
    <source>
        <dbReference type="EMBL" id="KRN96543.1"/>
    </source>
</evidence>
<evidence type="ECO:0000256" key="4">
    <source>
        <dbReference type="ARBA" id="ARBA00022723"/>
    </source>
</evidence>
<evidence type="ECO:0000256" key="5">
    <source>
        <dbReference type="ARBA" id="ARBA00022741"/>
    </source>
</evidence>
<evidence type="ECO:0000259" key="12">
    <source>
        <dbReference type="PROSITE" id="PS51883"/>
    </source>
</evidence>
<feature type="domain" description="OBG-type G" evidence="10">
    <location>
        <begin position="186"/>
        <end position="356"/>
    </location>
</feature>
<dbReference type="NCBIfam" id="NF008956">
    <property type="entry name" value="PRK12299.1"/>
    <property type="match status" value="1"/>
</dbReference>
<dbReference type="Pfam" id="PF01018">
    <property type="entry name" value="GTP1_OBG"/>
    <property type="match status" value="1"/>
</dbReference>
<comment type="cofactor">
    <cofactor evidence="1 9">
        <name>Mg(2+)</name>
        <dbReference type="ChEBI" id="CHEBI:18420"/>
    </cofactor>
</comment>
<keyword evidence="5 9" id="KW-0547">Nucleotide-binding</keyword>
<name>A0A0R2L454_9LACO</name>
<feature type="binding site" evidence="9">
    <location>
        <begin position="192"/>
        <end position="199"/>
    </location>
    <ligand>
        <name>GTP</name>
        <dbReference type="ChEBI" id="CHEBI:37565"/>
    </ligand>
</feature>
<comment type="subcellular location">
    <subcellularLocation>
        <location evidence="9">Cytoplasm</location>
    </subcellularLocation>
</comment>
<dbReference type="InterPro" id="IPR015349">
    <property type="entry name" value="OCT_dom"/>
</dbReference>
<dbReference type="HAMAP" id="MF_01454">
    <property type="entry name" value="GTPase_Obg"/>
    <property type="match status" value="1"/>
</dbReference>
<evidence type="ECO:0000256" key="2">
    <source>
        <dbReference type="ARBA" id="ARBA00007699"/>
    </source>
</evidence>
<dbReference type="PROSITE" id="PS00905">
    <property type="entry name" value="GTP1_OBG"/>
    <property type="match status" value="1"/>
</dbReference>
<dbReference type="Gene3D" id="3.40.50.300">
    <property type="entry name" value="P-loop containing nucleotide triphosphate hydrolases"/>
    <property type="match status" value="1"/>
</dbReference>
<dbReference type="STRING" id="993692.IV57_GL001777"/>
<comment type="similarity">
    <text evidence="2 9">Belongs to the TRAFAC class OBG-HflX-like GTPase superfamily. OBG GTPase family.</text>
</comment>
<dbReference type="GO" id="GO:0005525">
    <property type="term" value="F:GTP binding"/>
    <property type="evidence" value="ECO:0007669"/>
    <property type="project" value="UniProtKB-UniRule"/>
</dbReference>
<dbReference type="PRINTS" id="PR00326">
    <property type="entry name" value="GTP1OBG"/>
</dbReference>
<feature type="binding site" evidence="9">
    <location>
        <begin position="217"/>
        <end position="221"/>
    </location>
    <ligand>
        <name>GTP</name>
        <dbReference type="ChEBI" id="CHEBI:37565"/>
    </ligand>
</feature>
<evidence type="ECO:0000256" key="3">
    <source>
        <dbReference type="ARBA" id="ARBA00022490"/>
    </source>
</evidence>
<proteinExistence type="inferred from homology"/>
<gene>
    <name evidence="9" type="primary">obg</name>
    <name evidence="13" type="ORF">IV57_GL001777</name>
</gene>
<feature type="binding site" evidence="9">
    <location>
        <begin position="309"/>
        <end position="312"/>
    </location>
    <ligand>
        <name>GTP</name>
        <dbReference type="ChEBI" id="CHEBI:37565"/>
    </ligand>
</feature>
<dbReference type="EC" id="3.6.5.-" evidence="9"/>
<feature type="binding site" evidence="9">
    <location>
        <position position="199"/>
    </location>
    <ligand>
        <name>Mg(2+)</name>
        <dbReference type="ChEBI" id="CHEBI:18420"/>
    </ligand>
</feature>
<dbReference type="SUPFAM" id="SSF82051">
    <property type="entry name" value="Obg GTP-binding protein N-terminal domain"/>
    <property type="match status" value="1"/>
</dbReference>
<feature type="binding site" evidence="9">
    <location>
        <begin position="337"/>
        <end position="339"/>
    </location>
    <ligand>
        <name>GTP</name>
        <dbReference type="ChEBI" id="CHEBI:37565"/>
    </ligand>
</feature>
<dbReference type="SUPFAM" id="SSF52540">
    <property type="entry name" value="P-loop containing nucleoside triphosphate hydrolases"/>
    <property type="match status" value="1"/>
</dbReference>
<dbReference type="NCBIfam" id="NF008954">
    <property type="entry name" value="PRK12296.1"/>
    <property type="match status" value="1"/>
</dbReference>
<sequence length="453" mass="49804">MLVQSIMKSVFVLKFRNDNYSLERGILMFVDNVKITVRSGKGGDGAVAFRHEKYTPLGGPSGGDGGRGGDIILKANEGMNTLMDFRYKRIFKAEPGQNGQIKGMYGHKADPIYIKVPTGTSVYDEDSGRLIGDLVDNNQELVVAKGGNGGRGNIHFANSKNQAPEVAENGEPAIEKHIKLELKLIADVGLVGFPSVGKSTLLSVATSAKPKIAAYHFTTLSPNLGMVKLENGLDFVIADLPGLIEGASNGVGLGIQFLRHVERTRVLLHLVDMDPNNGRDPYEDYLAIRKELGNYDANVLQRPEIIVPTKLDIEGSEERMAEFKEKLPADADIFPISSIRHTGVEALMNHTSEVLSKAEPIHFDVQTEETKEYNYEPNAKAFTIEKDPEYEHSFIVKGAKVELLLQRTNLDHQDGIMRFARQLKSMGIEDALIEAGAESGDSVTILDFTFEFI</sequence>
<keyword evidence="14" id="KW-1185">Reference proteome</keyword>
<evidence type="ECO:0000259" key="10">
    <source>
        <dbReference type="PROSITE" id="PS51710"/>
    </source>
</evidence>
<dbReference type="SUPFAM" id="SSF102741">
    <property type="entry name" value="Obg GTP-binding protein C-terminal domain"/>
    <property type="match status" value="1"/>
</dbReference>
<dbReference type="NCBIfam" id="TIGR03595">
    <property type="entry name" value="Obg_CgtA_exten"/>
    <property type="match status" value="1"/>
</dbReference>
<comment type="function">
    <text evidence="9">An essential GTPase which binds GTP, GDP and possibly (p)ppGpp with moderate affinity, with high nucleotide exchange rates and a fairly low GTP hydrolysis rate. Plays a role in control of the cell cycle, stress response, ribosome biogenesis and in those bacteria that undergo differentiation, in morphogenesis control.</text>
</comment>
<dbReference type="InterPro" id="IPR006169">
    <property type="entry name" value="GTP1_OBG_dom"/>
</dbReference>
<dbReference type="GO" id="GO:0005737">
    <property type="term" value="C:cytoplasm"/>
    <property type="evidence" value="ECO:0007669"/>
    <property type="project" value="UniProtKB-SubCell"/>
</dbReference>
<comment type="subunit">
    <text evidence="9">Monomer.</text>
</comment>
<dbReference type="EMBL" id="JQCF01000039">
    <property type="protein sequence ID" value="KRN96543.1"/>
    <property type="molecule type" value="Genomic_DNA"/>
</dbReference>
<dbReference type="PANTHER" id="PTHR11702">
    <property type="entry name" value="DEVELOPMENTALLY REGULATED GTP-BINDING PROTEIN-RELATED"/>
    <property type="match status" value="1"/>
</dbReference>
<dbReference type="NCBIfam" id="TIGR02729">
    <property type="entry name" value="Obg_CgtA"/>
    <property type="match status" value="1"/>
</dbReference>
<keyword evidence="3 9" id="KW-0963">Cytoplasm</keyword>
<evidence type="ECO:0000256" key="1">
    <source>
        <dbReference type="ARBA" id="ARBA00001946"/>
    </source>
</evidence>
<dbReference type="InterPro" id="IPR006073">
    <property type="entry name" value="GTP-bd"/>
</dbReference>
<dbReference type="PROSITE" id="PS51710">
    <property type="entry name" value="G_OBG"/>
    <property type="match status" value="1"/>
</dbReference>
<dbReference type="NCBIfam" id="NF008955">
    <property type="entry name" value="PRK12297.1"/>
    <property type="match status" value="1"/>
</dbReference>
<keyword evidence="8 9" id="KW-0342">GTP-binding</keyword>
<dbReference type="GO" id="GO:0042254">
    <property type="term" value="P:ribosome biogenesis"/>
    <property type="evidence" value="ECO:0007669"/>
    <property type="project" value="UniProtKB-UniRule"/>
</dbReference>
<dbReference type="InterPro" id="IPR014100">
    <property type="entry name" value="GTP-bd_Obg/CgtA"/>
</dbReference>
<feature type="binding site" evidence="9">
    <location>
        <begin position="239"/>
        <end position="242"/>
    </location>
    <ligand>
        <name>GTP</name>
        <dbReference type="ChEBI" id="CHEBI:37565"/>
    </ligand>
</feature>
<dbReference type="Gene3D" id="3.30.300.350">
    <property type="entry name" value="GTP-binding protein OBG, C-terminal domain"/>
    <property type="match status" value="1"/>
</dbReference>
<comment type="caution">
    <text evidence="13">The sequence shown here is derived from an EMBL/GenBank/DDBJ whole genome shotgun (WGS) entry which is preliminary data.</text>
</comment>
<dbReference type="InterPro" id="IPR031167">
    <property type="entry name" value="G_OBG"/>
</dbReference>
<dbReference type="PANTHER" id="PTHR11702:SF31">
    <property type="entry name" value="MITOCHONDRIAL RIBOSOME-ASSOCIATED GTPASE 2"/>
    <property type="match status" value="1"/>
</dbReference>
<dbReference type="GO" id="GO:0000287">
    <property type="term" value="F:magnesium ion binding"/>
    <property type="evidence" value="ECO:0007669"/>
    <property type="project" value="InterPro"/>
</dbReference>
<feature type="binding site" evidence="9">
    <location>
        <position position="219"/>
    </location>
    <ligand>
        <name>Mg(2+)</name>
        <dbReference type="ChEBI" id="CHEBI:18420"/>
    </ligand>
</feature>
<reference evidence="13 14" key="1">
    <citation type="journal article" date="2015" name="Genome Announc.">
        <title>Expanding the biotechnology potential of lactobacilli through comparative genomics of 213 strains and associated genera.</title>
        <authorList>
            <person name="Sun Z."/>
            <person name="Harris H.M."/>
            <person name="McCann A."/>
            <person name="Guo C."/>
            <person name="Argimon S."/>
            <person name="Zhang W."/>
            <person name="Yang X."/>
            <person name="Jeffery I.B."/>
            <person name="Cooney J.C."/>
            <person name="Kagawa T.F."/>
            <person name="Liu W."/>
            <person name="Song Y."/>
            <person name="Salvetti E."/>
            <person name="Wrobel A."/>
            <person name="Rasinkangas P."/>
            <person name="Parkhill J."/>
            <person name="Rea M.C."/>
            <person name="O'Sullivan O."/>
            <person name="Ritari J."/>
            <person name="Douillard F.P."/>
            <person name="Paul Ross R."/>
            <person name="Yang R."/>
            <person name="Briner A.E."/>
            <person name="Felis G.E."/>
            <person name="de Vos W.M."/>
            <person name="Barrangou R."/>
            <person name="Klaenhammer T.R."/>
            <person name="Caufield P.W."/>
            <person name="Cui Y."/>
            <person name="Zhang H."/>
            <person name="O'Toole P.W."/>
        </authorList>
    </citation>
    <scope>NUCLEOTIDE SEQUENCE [LARGE SCALE GENOMIC DNA]</scope>
    <source>
        <strain evidence="13 14">DSM 24716</strain>
    </source>
</reference>
<dbReference type="InterPro" id="IPR006074">
    <property type="entry name" value="GTP1-OBG_CS"/>
</dbReference>
<dbReference type="InterPro" id="IPR036726">
    <property type="entry name" value="GTP1_OBG_dom_sf"/>
</dbReference>
<evidence type="ECO:0000256" key="6">
    <source>
        <dbReference type="ARBA" id="ARBA00022801"/>
    </source>
</evidence>
<dbReference type="InterPro" id="IPR027417">
    <property type="entry name" value="P-loop_NTPase"/>
</dbReference>
<dbReference type="Pfam" id="PF09269">
    <property type="entry name" value="DUF1967"/>
    <property type="match status" value="1"/>
</dbReference>
<accession>A0A0R2L454</accession>